<dbReference type="AlphaFoldDB" id="A0AAE0X4Y2"/>
<evidence type="ECO:0000313" key="2">
    <source>
        <dbReference type="Proteomes" id="UP001270362"/>
    </source>
</evidence>
<sequence length="148" mass="17289">MCIVYKKVEYACKAEFDCADGEAPMHVDKCMVAHLRRCTVLIDNDAAFRLKLYCPRHHARKMASLDEMWEREWHEQITECEPDSGWKSLAARKKPLSEANRRSFLSGMLEASKRSNISYYNQCEWRQNSEIHCTRVVLLADWAASQSR</sequence>
<reference evidence="1" key="2">
    <citation type="submission" date="2023-06" db="EMBL/GenBank/DDBJ databases">
        <authorList>
            <consortium name="Lawrence Berkeley National Laboratory"/>
            <person name="Haridas S."/>
            <person name="Hensen N."/>
            <person name="Bonometti L."/>
            <person name="Westerberg I."/>
            <person name="Brannstrom I.O."/>
            <person name="Guillou S."/>
            <person name="Cros-Aarteil S."/>
            <person name="Calhoun S."/>
            <person name="Kuo A."/>
            <person name="Mondo S."/>
            <person name="Pangilinan J."/>
            <person name="Riley R."/>
            <person name="Labutti K."/>
            <person name="Andreopoulos B."/>
            <person name="Lipzen A."/>
            <person name="Chen C."/>
            <person name="Yanf M."/>
            <person name="Daum C."/>
            <person name="Ng V."/>
            <person name="Clum A."/>
            <person name="Steindorff A."/>
            <person name="Ohm R."/>
            <person name="Martin F."/>
            <person name="Silar P."/>
            <person name="Natvig D."/>
            <person name="Lalanne C."/>
            <person name="Gautier V."/>
            <person name="Ament-Velasquez S.L."/>
            <person name="Kruys A."/>
            <person name="Hutchinson M.I."/>
            <person name="Powell A.J."/>
            <person name="Barry K."/>
            <person name="Miller A.N."/>
            <person name="Grigoriev I.V."/>
            <person name="Debuchy R."/>
            <person name="Gladieux P."/>
            <person name="Thoren M.H."/>
            <person name="Johannesson H."/>
        </authorList>
    </citation>
    <scope>NUCLEOTIDE SEQUENCE</scope>
    <source>
        <strain evidence="1">CBS 314.62</strain>
    </source>
</reference>
<keyword evidence="2" id="KW-1185">Reference proteome</keyword>
<reference evidence="1" key="1">
    <citation type="journal article" date="2023" name="Mol. Phylogenet. Evol.">
        <title>Genome-scale phylogeny and comparative genomics of the fungal order Sordariales.</title>
        <authorList>
            <person name="Hensen N."/>
            <person name="Bonometti L."/>
            <person name="Westerberg I."/>
            <person name="Brannstrom I.O."/>
            <person name="Guillou S."/>
            <person name="Cros-Aarteil S."/>
            <person name="Calhoun S."/>
            <person name="Haridas S."/>
            <person name="Kuo A."/>
            <person name="Mondo S."/>
            <person name="Pangilinan J."/>
            <person name="Riley R."/>
            <person name="LaButti K."/>
            <person name="Andreopoulos B."/>
            <person name="Lipzen A."/>
            <person name="Chen C."/>
            <person name="Yan M."/>
            <person name="Daum C."/>
            <person name="Ng V."/>
            <person name="Clum A."/>
            <person name="Steindorff A."/>
            <person name="Ohm R.A."/>
            <person name="Martin F."/>
            <person name="Silar P."/>
            <person name="Natvig D.O."/>
            <person name="Lalanne C."/>
            <person name="Gautier V."/>
            <person name="Ament-Velasquez S.L."/>
            <person name="Kruys A."/>
            <person name="Hutchinson M.I."/>
            <person name="Powell A.J."/>
            <person name="Barry K."/>
            <person name="Miller A.N."/>
            <person name="Grigoriev I.V."/>
            <person name="Debuchy R."/>
            <person name="Gladieux P."/>
            <person name="Hiltunen Thoren M."/>
            <person name="Johannesson H."/>
        </authorList>
    </citation>
    <scope>NUCLEOTIDE SEQUENCE</scope>
    <source>
        <strain evidence="1">CBS 314.62</strain>
    </source>
</reference>
<comment type="caution">
    <text evidence="1">The sequence shown here is derived from an EMBL/GenBank/DDBJ whole genome shotgun (WGS) entry which is preliminary data.</text>
</comment>
<accession>A0AAE0X4Y2</accession>
<gene>
    <name evidence="1" type="ORF">B0T22DRAFT_442541</name>
</gene>
<dbReference type="EMBL" id="JAULSO010000003">
    <property type="protein sequence ID" value="KAK3685364.1"/>
    <property type="molecule type" value="Genomic_DNA"/>
</dbReference>
<dbReference type="Proteomes" id="UP001270362">
    <property type="component" value="Unassembled WGS sequence"/>
</dbReference>
<organism evidence="1 2">
    <name type="scientific">Podospora appendiculata</name>
    <dbReference type="NCBI Taxonomy" id="314037"/>
    <lineage>
        <taxon>Eukaryota</taxon>
        <taxon>Fungi</taxon>
        <taxon>Dikarya</taxon>
        <taxon>Ascomycota</taxon>
        <taxon>Pezizomycotina</taxon>
        <taxon>Sordariomycetes</taxon>
        <taxon>Sordariomycetidae</taxon>
        <taxon>Sordariales</taxon>
        <taxon>Podosporaceae</taxon>
        <taxon>Podospora</taxon>
    </lineage>
</organism>
<protein>
    <submittedName>
        <fullName evidence="1">Uncharacterized protein</fullName>
    </submittedName>
</protein>
<name>A0AAE0X4Y2_9PEZI</name>
<evidence type="ECO:0000313" key="1">
    <source>
        <dbReference type="EMBL" id="KAK3685364.1"/>
    </source>
</evidence>
<proteinExistence type="predicted"/>